<dbReference type="EMBL" id="JAJBMB010000002">
    <property type="protein sequence ID" value="MCB5445045.1"/>
    <property type="molecule type" value="Genomic_DNA"/>
</dbReference>
<evidence type="ECO:0000313" key="1">
    <source>
        <dbReference type="EMBL" id="MCB5445045.1"/>
    </source>
</evidence>
<accession>A0A6N2YTT8</accession>
<protein>
    <submittedName>
        <fullName evidence="1">Cation transporter</fullName>
    </submittedName>
</protein>
<dbReference type="Pfam" id="PF19991">
    <property type="entry name" value="HMA_2"/>
    <property type="match status" value="1"/>
</dbReference>
<sequence>MNIKNHIIKHFIKFKVVHSIPGRLRLKVNNASKIPQEAKEYDKYVVQGLKMLDGIKDVEFNYITGSVVITYDTKKTYEEKIVKWINKVIDIVLGDFKLIEENGQDNLEFVIDTLEQKLNEAIKTI</sequence>
<proteinExistence type="predicted"/>
<reference evidence="1 3" key="2">
    <citation type="submission" date="2021-10" db="EMBL/GenBank/DDBJ databases">
        <title>Collection of gut derived symbiotic bacterial strains cultured from healthy donors.</title>
        <authorList>
            <person name="Lin H."/>
            <person name="Littmann E."/>
            <person name="Claire K."/>
            <person name="Pamer E."/>
        </authorList>
    </citation>
    <scope>NUCLEOTIDE SEQUENCE [LARGE SCALE GENOMIC DNA]</scope>
    <source>
        <strain evidence="1 3">MSK.17.68</strain>
    </source>
</reference>
<reference evidence="2" key="1">
    <citation type="submission" date="2019-11" db="EMBL/GenBank/DDBJ databases">
        <authorList>
            <person name="Feng L."/>
        </authorList>
    </citation>
    <scope>NUCLEOTIDE SEQUENCE</scope>
    <source>
        <strain evidence="2">IbartlettiiLFYP30</strain>
    </source>
</reference>
<dbReference type="EMBL" id="CACRUE010000006">
    <property type="protein sequence ID" value="VYT70291.1"/>
    <property type="molecule type" value="Genomic_DNA"/>
</dbReference>
<keyword evidence="3" id="KW-1185">Reference proteome</keyword>
<dbReference type="RefSeq" id="WP_007286138.1">
    <property type="nucleotide sequence ID" value="NZ_BAABXU010000001.1"/>
</dbReference>
<organism evidence="2">
    <name type="scientific">Intestinibacter bartlettii</name>
    <dbReference type="NCBI Taxonomy" id="261299"/>
    <lineage>
        <taxon>Bacteria</taxon>
        <taxon>Bacillati</taxon>
        <taxon>Bacillota</taxon>
        <taxon>Clostridia</taxon>
        <taxon>Peptostreptococcales</taxon>
        <taxon>Peptostreptococcaceae</taxon>
        <taxon>Intestinibacter</taxon>
    </lineage>
</organism>
<dbReference type="InterPro" id="IPR036163">
    <property type="entry name" value="HMA_dom_sf"/>
</dbReference>
<dbReference type="AlphaFoldDB" id="A0A6N2YTT8"/>
<dbReference type="GO" id="GO:0046872">
    <property type="term" value="F:metal ion binding"/>
    <property type="evidence" value="ECO:0007669"/>
    <property type="project" value="InterPro"/>
</dbReference>
<dbReference type="Proteomes" id="UP001299409">
    <property type="component" value="Unassembled WGS sequence"/>
</dbReference>
<dbReference type="Gene3D" id="3.30.70.100">
    <property type="match status" value="1"/>
</dbReference>
<evidence type="ECO:0000313" key="3">
    <source>
        <dbReference type="Proteomes" id="UP001299409"/>
    </source>
</evidence>
<dbReference type="SUPFAM" id="SSF55008">
    <property type="entry name" value="HMA, heavy metal-associated domain"/>
    <property type="match status" value="1"/>
</dbReference>
<gene>
    <name evidence="2" type="ORF">IBLFYP30_00956</name>
    <name evidence="1" type="ORF">LIP50_02380</name>
</gene>
<evidence type="ECO:0000313" key="2">
    <source>
        <dbReference type="EMBL" id="VYT70291.1"/>
    </source>
</evidence>
<name>A0A6N2YTT8_9FIRM</name>
<dbReference type="GeneID" id="89564339"/>